<reference evidence="2" key="1">
    <citation type="submission" date="2015-11" db="EMBL/GenBank/DDBJ databases">
        <authorList>
            <person name="Anvar S.Y."/>
        </authorList>
    </citation>
    <scope>NUCLEOTIDE SEQUENCE [LARGE SCALE GENOMIC DNA]</scope>
</reference>
<sequence length="43" mass="4954">MRNDFDFMQGVTFAHFKKYLLSILSVRPQNISSFSAKIVFGVI</sequence>
<dbReference type="PATRIC" id="fig|76936.10.peg.860"/>
<name>A0A0S4PVR7_9HELI</name>
<accession>A0A0S4PVR7</accession>
<dbReference type="KEGG" id="hty:BN2458_PEG0882"/>
<dbReference type="Proteomes" id="UP000064525">
    <property type="component" value="Chromosome I"/>
</dbReference>
<evidence type="ECO:0000313" key="1">
    <source>
        <dbReference type="EMBL" id="CUU39767.1"/>
    </source>
</evidence>
<dbReference type="EMBL" id="LN907858">
    <property type="protein sequence ID" value="CUU39767.1"/>
    <property type="molecule type" value="Genomic_DNA"/>
</dbReference>
<gene>
    <name evidence="1" type="ORF">BN2458_PEG0882</name>
</gene>
<organism evidence="1 2">
    <name type="scientific">Helicobacter typhlonius</name>
    <dbReference type="NCBI Taxonomy" id="76936"/>
    <lineage>
        <taxon>Bacteria</taxon>
        <taxon>Pseudomonadati</taxon>
        <taxon>Campylobacterota</taxon>
        <taxon>Epsilonproteobacteria</taxon>
        <taxon>Campylobacterales</taxon>
        <taxon>Helicobacteraceae</taxon>
        <taxon>Helicobacter</taxon>
    </lineage>
</organism>
<dbReference type="AlphaFoldDB" id="A0A0S4PVR7"/>
<proteinExistence type="predicted"/>
<evidence type="ECO:0000313" key="2">
    <source>
        <dbReference type="Proteomes" id="UP000064525"/>
    </source>
</evidence>
<protein>
    <submittedName>
        <fullName evidence="1">Uncharacterized protein</fullName>
    </submittedName>
</protein>